<feature type="compositionally biased region" description="Basic and acidic residues" evidence="1">
    <location>
        <begin position="60"/>
        <end position="78"/>
    </location>
</feature>
<gene>
    <name evidence="3" type="ORF">KMZ68_25685</name>
</gene>
<evidence type="ECO:0000256" key="2">
    <source>
        <dbReference type="SAM" id="SignalP"/>
    </source>
</evidence>
<evidence type="ECO:0000256" key="1">
    <source>
        <dbReference type="SAM" id="MobiDB-lite"/>
    </source>
</evidence>
<feature type="region of interest" description="Disordered" evidence="1">
    <location>
        <begin position="30"/>
        <end position="78"/>
    </location>
</feature>
<protein>
    <submittedName>
        <fullName evidence="3">Uncharacterized protein</fullName>
    </submittedName>
</protein>
<feature type="chain" id="PRO_5037169885" evidence="2">
    <location>
        <begin position="23"/>
        <end position="78"/>
    </location>
</feature>
<dbReference type="RefSeq" id="WP_215613873.1">
    <property type="nucleotide sequence ID" value="NZ_CP076135.1"/>
</dbReference>
<dbReference type="KEGG" id="bsei:KMZ68_25685"/>
<feature type="compositionally biased region" description="Basic and acidic residues" evidence="1">
    <location>
        <begin position="38"/>
        <end position="51"/>
    </location>
</feature>
<evidence type="ECO:0000313" key="3">
    <source>
        <dbReference type="EMBL" id="QWG18281.1"/>
    </source>
</evidence>
<sequence>MRKTILLGALITLFGAGALAQAKDITEIGSTSEATRSAGEHAHERHHESRRDHHGARRGHHDEARERHDERRDHDRRH</sequence>
<proteinExistence type="predicted"/>
<feature type="signal peptide" evidence="2">
    <location>
        <begin position="1"/>
        <end position="22"/>
    </location>
</feature>
<keyword evidence="2" id="KW-0732">Signal</keyword>
<reference evidence="3" key="1">
    <citation type="submission" date="2021-06" db="EMBL/GenBank/DDBJ databases">
        <title>Bradyrhizobium sp. S2-11-2 Genome sequencing.</title>
        <authorList>
            <person name="Jin L."/>
        </authorList>
    </citation>
    <scope>NUCLEOTIDE SEQUENCE</scope>
    <source>
        <strain evidence="3">S2-11-2</strain>
    </source>
</reference>
<name>A0A975NPE9_9BRAD</name>
<dbReference type="EMBL" id="CP076135">
    <property type="protein sequence ID" value="QWG18281.1"/>
    <property type="molecule type" value="Genomic_DNA"/>
</dbReference>
<dbReference type="Proteomes" id="UP000680805">
    <property type="component" value="Chromosome"/>
</dbReference>
<evidence type="ECO:0000313" key="4">
    <source>
        <dbReference type="Proteomes" id="UP000680805"/>
    </source>
</evidence>
<accession>A0A975NPE9</accession>
<dbReference type="AlphaFoldDB" id="A0A975NPE9"/>
<organism evidence="3 4">
    <name type="scientific">Bradyrhizobium sediminis</name>
    <dbReference type="NCBI Taxonomy" id="2840469"/>
    <lineage>
        <taxon>Bacteria</taxon>
        <taxon>Pseudomonadati</taxon>
        <taxon>Pseudomonadota</taxon>
        <taxon>Alphaproteobacteria</taxon>
        <taxon>Hyphomicrobiales</taxon>
        <taxon>Nitrobacteraceae</taxon>
        <taxon>Bradyrhizobium</taxon>
    </lineage>
</organism>